<dbReference type="InterPro" id="IPR012334">
    <property type="entry name" value="Pectin_lyas_fold"/>
</dbReference>
<sequence length="728" mass="76595">MEFPELPQFPPSDTSYTVDPNEPNPIASCIARAQPNSTIIVPQGEYSEGLTIDKDVQIIGEGEVILAASTPADSFTVNAKMVYVKNIQIKPGSSQCSSSVNLLNGTAVFESCTITSPYMPPIVTHQDGLLYFNQCTISSTEAAILYASNNVRVEFQSCRISSPQTVGIIASLNSQIRMIGSTLTNCGDSGLIILDNATLVVSSSSIEGNGADAIELNTQSQYNYIASSVIKDHANGSALNCTGNGRLHIENCEITNCTAGLLASNNFTIESEKCLISNVTKSALVCATNGAHISLNGDALSGNCLLGIISDSRSDVTCANVQLSEIQTTGSSVTGGAKLAFDGCTFANITACAIEAHDDAVLEVNLCSFQEVESIGILVQNNVRGFVRDTTIATCGIVGCHFVDNIAEFVFERVAFQENGGNGLNIKNTNLTFSECAFIQNASSGIEARGIGTKPTFNSCQFSQNTLVGANITEGAAPRFVGCAFLGNANSGSCIQGASPTFESCSLVQNGEMGLMALSGAQVTCNQCSIKSNEVLAAQVENPGTQVTFTQCELSEQPQGGAVIINEHGVAVFEGCALMQNNGPHIECRNNGHAKITNCDLSNSLKGVGLMLSLQGDAEVTSSAFHDESQAGIVVGDEGNCTVTQCELRGCQICAIYLLKGSQGTFTKNHIHDNASVGIQVQDGSQPSILENTIENHSMYGINIALGAEPQVIDNIFNNNSIMDVNRE</sequence>
<name>A0A1J4JAQ3_9EUKA</name>
<evidence type="ECO:0000256" key="4">
    <source>
        <dbReference type="SAM" id="MobiDB-lite"/>
    </source>
</evidence>
<evidence type="ECO:0000313" key="6">
    <source>
        <dbReference type="EMBL" id="OHS94340.1"/>
    </source>
</evidence>
<dbReference type="Gene3D" id="2.160.20.10">
    <property type="entry name" value="Single-stranded right-handed beta-helix, Pectin lyase-like"/>
    <property type="match status" value="3"/>
</dbReference>
<accession>A0A1J4JAQ3</accession>
<keyword evidence="2" id="KW-0677">Repeat</keyword>
<dbReference type="SUPFAM" id="SSF51126">
    <property type="entry name" value="Pectin lyase-like"/>
    <property type="match status" value="4"/>
</dbReference>
<dbReference type="SMART" id="SM00710">
    <property type="entry name" value="PbH1"/>
    <property type="match status" value="9"/>
</dbReference>
<dbReference type="PANTHER" id="PTHR22990:SF15">
    <property type="entry name" value="F-BOX ONLY PROTEIN 10"/>
    <property type="match status" value="1"/>
</dbReference>
<keyword evidence="7" id="KW-1185">Reference proteome</keyword>
<dbReference type="EMBL" id="MLAK01001326">
    <property type="protein sequence ID" value="OHS94340.1"/>
    <property type="molecule type" value="Genomic_DNA"/>
</dbReference>
<dbReference type="RefSeq" id="XP_068347477.1">
    <property type="nucleotide sequence ID" value="XM_068495898.1"/>
</dbReference>
<organism evidence="6 7">
    <name type="scientific">Tritrichomonas foetus</name>
    <dbReference type="NCBI Taxonomy" id="1144522"/>
    <lineage>
        <taxon>Eukaryota</taxon>
        <taxon>Metamonada</taxon>
        <taxon>Parabasalia</taxon>
        <taxon>Tritrichomonadida</taxon>
        <taxon>Tritrichomonadidae</taxon>
        <taxon>Tritrichomonas</taxon>
    </lineage>
</organism>
<dbReference type="FunFam" id="2.160.20.10:FF:000062">
    <property type="entry name" value="Uncharacterized protein"/>
    <property type="match status" value="1"/>
</dbReference>
<dbReference type="GO" id="GO:0006511">
    <property type="term" value="P:ubiquitin-dependent protein catabolic process"/>
    <property type="evidence" value="ECO:0007669"/>
    <property type="project" value="TreeGrafter"/>
</dbReference>
<dbReference type="PANTHER" id="PTHR22990">
    <property type="entry name" value="F-BOX ONLY PROTEIN"/>
    <property type="match status" value="1"/>
</dbReference>
<evidence type="ECO:0000259" key="5">
    <source>
        <dbReference type="Pfam" id="PF13229"/>
    </source>
</evidence>
<comment type="caution">
    <text evidence="6">The sequence shown here is derived from an EMBL/GenBank/DDBJ whole genome shotgun (WGS) entry which is preliminary data.</text>
</comment>
<dbReference type="GeneID" id="94830602"/>
<evidence type="ECO:0000256" key="1">
    <source>
        <dbReference type="ARBA" id="ARBA00004906"/>
    </source>
</evidence>
<dbReference type="VEuPathDB" id="TrichDB:TRFO_11198"/>
<feature type="domain" description="Right handed beta helix" evidence="5">
    <location>
        <begin position="333"/>
        <end position="485"/>
    </location>
</feature>
<feature type="domain" description="Right handed beta helix" evidence="5">
    <location>
        <begin position="84"/>
        <end position="228"/>
    </location>
</feature>
<protein>
    <recommendedName>
        <fullName evidence="5">Right handed beta helix domain-containing protein</fullName>
    </recommendedName>
</protein>
<proteinExistence type="predicted"/>
<feature type="domain" description="Right handed beta helix" evidence="5">
    <location>
        <begin position="586"/>
        <end position="721"/>
    </location>
</feature>
<dbReference type="InterPro" id="IPR022441">
    <property type="entry name" value="Para_beta_helix_rpt-2"/>
</dbReference>
<dbReference type="AlphaFoldDB" id="A0A1J4JAQ3"/>
<evidence type="ECO:0000256" key="3">
    <source>
        <dbReference type="ARBA" id="ARBA00022786"/>
    </source>
</evidence>
<dbReference type="InterPro" id="IPR039448">
    <property type="entry name" value="Beta_helix"/>
</dbReference>
<reference evidence="6" key="1">
    <citation type="submission" date="2016-10" db="EMBL/GenBank/DDBJ databases">
        <authorList>
            <person name="Benchimol M."/>
            <person name="Almeida L.G."/>
            <person name="Vasconcelos A.T."/>
            <person name="Perreira-Neves A."/>
            <person name="Rosa I.A."/>
            <person name="Tasca T."/>
            <person name="Bogo M.R."/>
            <person name="de Souza W."/>
        </authorList>
    </citation>
    <scope>NUCLEOTIDE SEQUENCE [LARGE SCALE GENOMIC DNA]</scope>
    <source>
        <strain evidence="6">K</strain>
    </source>
</reference>
<feature type="region of interest" description="Disordered" evidence="4">
    <location>
        <begin position="1"/>
        <end position="23"/>
    </location>
</feature>
<dbReference type="Proteomes" id="UP000179807">
    <property type="component" value="Unassembled WGS sequence"/>
</dbReference>
<keyword evidence="3" id="KW-0833">Ubl conjugation pathway</keyword>
<dbReference type="InterPro" id="IPR051550">
    <property type="entry name" value="SCF-Subunits/Alg-Epimerases"/>
</dbReference>
<comment type="pathway">
    <text evidence="1">Protein modification; protein ubiquitination.</text>
</comment>
<gene>
    <name evidence="6" type="ORF">TRFO_11198</name>
</gene>
<dbReference type="NCBIfam" id="TIGR03804">
    <property type="entry name" value="para_beta_helix"/>
    <property type="match status" value="1"/>
</dbReference>
<dbReference type="InterPro" id="IPR006626">
    <property type="entry name" value="PbH1"/>
</dbReference>
<evidence type="ECO:0000313" key="7">
    <source>
        <dbReference type="Proteomes" id="UP000179807"/>
    </source>
</evidence>
<dbReference type="OrthoDB" id="3488255at2759"/>
<dbReference type="InterPro" id="IPR011050">
    <property type="entry name" value="Pectin_lyase_fold/virulence"/>
</dbReference>
<dbReference type="Pfam" id="PF13229">
    <property type="entry name" value="Beta_helix"/>
    <property type="match status" value="3"/>
</dbReference>
<evidence type="ECO:0000256" key="2">
    <source>
        <dbReference type="ARBA" id="ARBA00022737"/>
    </source>
</evidence>